<keyword evidence="5 8" id="KW-0812">Transmembrane</keyword>
<feature type="transmembrane region" description="Helical" evidence="8">
    <location>
        <begin position="86"/>
        <end position="105"/>
    </location>
</feature>
<dbReference type="Gene3D" id="1.10.3720.10">
    <property type="entry name" value="MetI-like"/>
    <property type="match status" value="2"/>
</dbReference>
<evidence type="ECO:0000256" key="2">
    <source>
        <dbReference type="ARBA" id="ARBA00022448"/>
    </source>
</evidence>
<evidence type="ECO:0000313" key="12">
    <source>
        <dbReference type="Proteomes" id="UP000198883"/>
    </source>
</evidence>
<evidence type="ECO:0000313" key="10">
    <source>
        <dbReference type="EMBL" id="MDP8085110.1"/>
    </source>
</evidence>
<feature type="transmembrane region" description="Helical" evidence="8">
    <location>
        <begin position="520"/>
        <end position="538"/>
    </location>
</feature>
<protein>
    <submittedName>
        <fullName evidence="10">Iron ABC transporter permease</fullName>
    </submittedName>
    <submittedName>
        <fullName evidence="11">Iron(III) transport system permease protein</fullName>
    </submittedName>
</protein>
<feature type="domain" description="ABC transmembrane type-1" evidence="9">
    <location>
        <begin position="327"/>
        <end position="538"/>
    </location>
</feature>
<keyword evidence="2 8" id="KW-0813">Transport</keyword>
<dbReference type="PANTHER" id="PTHR43357:SF3">
    <property type="entry name" value="FE(3+)-TRANSPORT SYSTEM PERMEASE PROTEIN FBPB 2"/>
    <property type="match status" value="1"/>
</dbReference>
<organism evidence="11 12">
    <name type="scientific">Phocoenobacter skyensis</name>
    <dbReference type="NCBI Taxonomy" id="97481"/>
    <lineage>
        <taxon>Bacteria</taxon>
        <taxon>Pseudomonadati</taxon>
        <taxon>Pseudomonadota</taxon>
        <taxon>Gammaproteobacteria</taxon>
        <taxon>Pasteurellales</taxon>
        <taxon>Pasteurellaceae</taxon>
        <taxon>Phocoenobacter</taxon>
    </lineage>
</organism>
<dbReference type="SUPFAM" id="SSF161098">
    <property type="entry name" value="MetI-like"/>
    <property type="match status" value="2"/>
</dbReference>
<dbReference type="Proteomes" id="UP001224812">
    <property type="component" value="Unassembled WGS sequence"/>
</dbReference>
<dbReference type="OrthoDB" id="9790211at2"/>
<dbReference type="GO" id="GO:0005886">
    <property type="term" value="C:plasma membrane"/>
    <property type="evidence" value="ECO:0007669"/>
    <property type="project" value="UniProtKB-SubCell"/>
</dbReference>
<feature type="transmembrane region" description="Helical" evidence="8">
    <location>
        <begin position="286"/>
        <end position="310"/>
    </location>
</feature>
<feature type="transmembrane region" description="Helical" evidence="8">
    <location>
        <begin position="330"/>
        <end position="352"/>
    </location>
</feature>
<gene>
    <name evidence="10" type="ORF">QJT92_04105</name>
    <name evidence="11" type="ORF">SAMN05444853_10762</name>
</gene>
<feature type="transmembrane region" description="Helical" evidence="8">
    <location>
        <begin position="183"/>
        <end position="205"/>
    </location>
</feature>
<dbReference type="STRING" id="97481.SAMN05444853_10762"/>
<keyword evidence="6 8" id="KW-1133">Transmembrane helix</keyword>
<feature type="transmembrane region" description="Helical" evidence="8">
    <location>
        <begin position="411"/>
        <end position="431"/>
    </location>
</feature>
<dbReference type="InterPro" id="IPR000515">
    <property type="entry name" value="MetI-like"/>
</dbReference>
<sequence length="555" mass="62384">MKNHHFIWKFSALLITTMVLLPLLAIVYNSFDGEIDNLIHLWNTTLGIYVVNSGLLVLGTVGFALFFALPSAWIVSSYQFKGKQSLQWLLCLPLAIPAYLSAYIYTDLLDYSGEIQTLLRDIFGWQNAQDYWFPQARTMYGACFILALVLYPYIFLVVRVALLEKSENLLQSAKILGAKKLRLFTKVTFPLIRSAIVVGISLVAMETLGDFGTVSYFAVSTLTTAIYDSWLGFGDFGTASRIAVFMLFIIFLLISVENYSRRKQKIYQRGYEQKVHQKQLRGKGLFFAYLWCGSLLSLAFFIPFGRLLYWSFHYFEQSWNSGFLEFAKNSLQVSAIASIIAIILALILHFTARFSQRTPVEQNLSRLSLQVSSMGYAISGTVLAIGLLSVLNLADHKLHWLLKLFDLPPVGLIFSGSIFALIIAYVIRFLAMAIGSIDNSLSKISPSLDMASQTMGKNGIKMLTKVHFPLISKGIITAGLMVFIECMKELNASLLLRPFNFETLATYLFNLTSTEQLEEAALSAVILVIIGIIPVIWLTRSLISQSQKEHHNEIT</sequence>
<dbReference type="GO" id="GO:0055085">
    <property type="term" value="P:transmembrane transport"/>
    <property type="evidence" value="ECO:0007669"/>
    <property type="project" value="InterPro"/>
</dbReference>
<dbReference type="InterPro" id="IPR035906">
    <property type="entry name" value="MetI-like_sf"/>
</dbReference>
<feature type="transmembrane region" description="Helical" evidence="8">
    <location>
        <begin position="466"/>
        <end position="484"/>
    </location>
</feature>
<evidence type="ECO:0000256" key="1">
    <source>
        <dbReference type="ARBA" id="ARBA00004429"/>
    </source>
</evidence>
<dbReference type="RefSeq" id="WP_090921255.1">
    <property type="nucleotide sequence ID" value="NZ_CP016180.1"/>
</dbReference>
<evidence type="ECO:0000256" key="8">
    <source>
        <dbReference type="RuleBase" id="RU363032"/>
    </source>
</evidence>
<feature type="transmembrane region" description="Helical" evidence="8">
    <location>
        <begin position="48"/>
        <end position="74"/>
    </location>
</feature>
<evidence type="ECO:0000256" key="3">
    <source>
        <dbReference type="ARBA" id="ARBA00022475"/>
    </source>
</evidence>
<feature type="transmembrane region" description="Helical" evidence="8">
    <location>
        <begin position="239"/>
        <end position="259"/>
    </location>
</feature>
<keyword evidence="3" id="KW-1003">Cell membrane</keyword>
<keyword evidence="13" id="KW-1185">Reference proteome</keyword>
<evidence type="ECO:0000313" key="11">
    <source>
        <dbReference type="EMBL" id="SEM17851.1"/>
    </source>
</evidence>
<keyword evidence="7 8" id="KW-0472">Membrane</keyword>
<dbReference type="EMBL" id="FOBN01000007">
    <property type="protein sequence ID" value="SEM17851.1"/>
    <property type="molecule type" value="Genomic_DNA"/>
</dbReference>
<evidence type="ECO:0000259" key="9">
    <source>
        <dbReference type="PROSITE" id="PS50928"/>
    </source>
</evidence>
<evidence type="ECO:0000256" key="4">
    <source>
        <dbReference type="ARBA" id="ARBA00022519"/>
    </source>
</evidence>
<evidence type="ECO:0000313" key="13">
    <source>
        <dbReference type="Proteomes" id="UP001224812"/>
    </source>
</evidence>
<feature type="transmembrane region" description="Helical" evidence="8">
    <location>
        <begin position="7"/>
        <end position="28"/>
    </location>
</feature>
<comment type="similarity">
    <text evidence="8">Belongs to the binding-protein-dependent transport system permease family.</text>
</comment>
<proteinExistence type="inferred from homology"/>
<dbReference type="EMBL" id="JASAVS010000006">
    <property type="protein sequence ID" value="MDP8085110.1"/>
    <property type="molecule type" value="Genomic_DNA"/>
</dbReference>
<dbReference type="AlphaFoldDB" id="A0A1H7W8N8"/>
<dbReference type="GeneID" id="83545005"/>
<evidence type="ECO:0000256" key="6">
    <source>
        <dbReference type="ARBA" id="ARBA00022989"/>
    </source>
</evidence>
<feature type="transmembrane region" description="Helical" evidence="8">
    <location>
        <begin position="139"/>
        <end position="162"/>
    </location>
</feature>
<evidence type="ECO:0000256" key="5">
    <source>
        <dbReference type="ARBA" id="ARBA00022692"/>
    </source>
</evidence>
<dbReference type="Pfam" id="PF00528">
    <property type="entry name" value="BPD_transp_1"/>
    <property type="match status" value="1"/>
</dbReference>
<dbReference type="PROSITE" id="PS50928">
    <property type="entry name" value="ABC_TM1"/>
    <property type="match status" value="2"/>
</dbReference>
<comment type="subcellular location">
    <subcellularLocation>
        <location evidence="1">Cell inner membrane</location>
        <topology evidence="1">Multi-pass membrane protein</topology>
    </subcellularLocation>
    <subcellularLocation>
        <location evidence="8">Cell membrane</location>
        <topology evidence="8">Multi-pass membrane protein</topology>
    </subcellularLocation>
</comment>
<name>A0A1H7W8N8_9PAST</name>
<keyword evidence="4" id="KW-0997">Cell inner membrane</keyword>
<accession>A0A1H7W8N8</accession>
<reference evidence="11" key="1">
    <citation type="submission" date="2016-10" db="EMBL/GenBank/DDBJ databases">
        <authorList>
            <person name="de Groot N.N."/>
        </authorList>
    </citation>
    <scope>NUCLEOTIDE SEQUENCE [LARGE SCALE GENOMIC DNA]</scope>
    <source>
        <strain evidence="11">DSM 24204</strain>
    </source>
</reference>
<feature type="domain" description="ABC transmembrane type-1" evidence="9">
    <location>
        <begin position="50"/>
        <end position="257"/>
    </location>
</feature>
<dbReference type="Proteomes" id="UP000198883">
    <property type="component" value="Unassembled WGS sequence"/>
</dbReference>
<feature type="transmembrane region" description="Helical" evidence="8">
    <location>
        <begin position="373"/>
        <end position="391"/>
    </location>
</feature>
<dbReference type="FunFam" id="1.10.3720.10:FF:000088">
    <property type="entry name" value="Iron(III) ABC transporter, permease protein"/>
    <property type="match status" value="1"/>
</dbReference>
<dbReference type="CDD" id="cd06261">
    <property type="entry name" value="TM_PBP2"/>
    <property type="match status" value="2"/>
</dbReference>
<reference evidence="10 13" key="3">
    <citation type="journal article" date="2023" name="Front. Microbiol.">
        <title>Phylogeography and host specificity of Pasteurellaceae pathogenic to sea-farmed fish in the north-east Atlantic.</title>
        <authorList>
            <person name="Gulla S."/>
            <person name="Colquhoun D.J."/>
            <person name="Olsen A.B."/>
            <person name="Spilsberg B."/>
            <person name="Lagesen K."/>
            <person name="Aakesson C.P."/>
            <person name="Strom S."/>
            <person name="Manji F."/>
            <person name="Birkbeck T.H."/>
            <person name="Nilsen H.K."/>
        </authorList>
    </citation>
    <scope>NUCLEOTIDE SEQUENCE [LARGE SCALE GENOMIC DNA]</scope>
    <source>
        <strain evidence="10 13">VIO11850</strain>
    </source>
</reference>
<reference evidence="12" key="2">
    <citation type="submission" date="2016-10" db="EMBL/GenBank/DDBJ databases">
        <authorList>
            <person name="Varghese N."/>
            <person name="Submissions S."/>
        </authorList>
    </citation>
    <scope>NUCLEOTIDE SEQUENCE [LARGE SCALE GENOMIC DNA]</scope>
    <source>
        <strain evidence="12">DSM 24204</strain>
    </source>
</reference>
<dbReference type="PANTHER" id="PTHR43357">
    <property type="entry name" value="INNER MEMBRANE ABC TRANSPORTER PERMEASE PROTEIN YDCV"/>
    <property type="match status" value="1"/>
</dbReference>
<evidence type="ECO:0000256" key="7">
    <source>
        <dbReference type="ARBA" id="ARBA00023136"/>
    </source>
</evidence>